<dbReference type="SMART" id="SM00052">
    <property type="entry name" value="EAL"/>
    <property type="match status" value="1"/>
</dbReference>
<evidence type="ECO:0000259" key="1">
    <source>
        <dbReference type="PROSITE" id="PS50883"/>
    </source>
</evidence>
<dbReference type="InterPro" id="IPR001633">
    <property type="entry name" value="EAL_dom"/>
</dbReference>
<proteinExistence type="predicted"/>
<dbReference type="InterPro" id="IPR050706">
    <property type="entry name" value="Cyclic-di-GMP_PDE-like"/>
</dbReference>
<evidence type="ECO:0000313" key="3">
    <source>
        <dbReference type="Proteomes" id="UP001335910"/>
    </source>
</evidence>
<dbReference type="Gene3D" id="3.20.20.450">
    <property type="entry name" value="EAL domain"/>
    <property type="match status" value="1"/>
</dbReference>
<dbReference type="Proteomes" id="UP001335910">
    <property type="component" value="Unassembled WGS sequence"/>
</dbReference>
<gene>
    <name evidence="2" type="ORF">V4839_21945</name>
</gene>
<dbReference type="Pfam" id="PF00563">
    <property type="entry name" value="EAL"/>
    <property type="match status" value="1"/>
</dbReference>
<keyword evidence="3" id="KW-1185">Reference proteome</keyword>
<dbReference type="PANTHER" id="PTHR33121:SF79">
    <property type="entry name" value="CYCLIC DI-GMP PHOSPHODIESTERASE PDED-RELATED"/>
    <property type="match status" value="1"/>
</dbReference>
<evidence type="ECO:0000313" key="2">
    <source>
        <dbReference type="EMBL" id="MEE9686105.1"/>
    </source>
</evidence>
<dbReference type="PANTHER" id="PTHR33121">
    <property type="entry name" value="CYCLIC DI-GMP PHOSPHODIESTERASE PDEF"/>
    <property type="match status" value="1"/>
</dbReference>
<dbReference type="EMBL" id="JAZKLI010000002">
    <property type="protein sequence ID" value="MEE9686105.1"/>
    <property type="molecule type" value="Genomic_DNA"/>
</dbReference>
<dbReference type="PROSITE" id="PS50883">
    <property type="entry name" value="EAL"/>
    <property type="match status" value="1"/>
</dbReference>
<reference evidence="2 3" key="1">
    <citation type="submission" date="2023-10" db="EMBL/GenBank/DDBJ databases">
        <title>Wastewater isolates of ESBL- and carbapenemase-producing Gram-negative bacteria from New Zealand.</title>
        <authorList>
            <person name="Straub C."/>
            <person name="Weaver L."/>
            <person name="Cornelius A."/>
            <person name="Mcgill E."/>
            <person name="Dyet K."/>
            <person name="White L."/>
            <person name="Pattis I."/>
        </authorList>
    </citation>
    <scope>NUCLEOTIDE SEQUENCE [LARGE SCALE GENOMIC DNA]</scope>
    <source>
        <strain evidence="2 3">ESBL35</strain>
    </source>
</reference>
<dbReference type="CDD" id="cd01948">
    <property type="entry name" value="EAL"/>
    <property type="match status" value="1"/>
</dbReference>
<dbReference type="RefSeq" id="WP_331393328.1">
    <property type="nucleotide sequence ID" value="NZ_JAZKLI010000002.1"/>
</dbReference>
<organism evidence="2 3">
    <name type="scientific">Lelliottia amnigena</name>
    <name type="common">Enterobacter amnigenus</name>
    <dbReference type="NCBI Taxonomy" id="61646"/>
    <lineage>
        <taxon>Bacteria</taxon>
        <taxon>Pseudomonadati</taxon>
        <taxon>Pseudomonadota</taxon>
        <taxon>Gammaproteobacteria</taxon>
        <taxon>Enterobacterales</taxon>
        <taxon>Enterobacteriaceae</taxon>
        <taxon>Lelliottia</taxon>
    </lineage>
</organism>
<feature type="domain" description="EAL" evidence="1">
    <location>
        <begin position="11"/>
        <end position="259"/>
    </location>
</feature>
<dbReference type="SUPFAM" id="SSF141868">
    <property type="entry name" value="EAL domain-like"/>
    <property type="match status" value="1"/>
</dbReference>
<accession>A0ABU7UJU8</accession>
<protein>
    <submittedName>
        <fullName evidence="2">EAL domain-containing protein</fullName>
    </submittedName>
</protein>
<comment type="caution">
    <text evidence="2">The sequence shown here is derived from an EMBL/GenBank/DDBJ whole genome shotgun (WGS) entry which is preliminary data.</text>
</comment>
<name>A0ABU7UJU8_LELAM</name>
<sequence>MTQVLSSNQTLQSVEPLLVPAFGRFWQVRPAFAPVWRRDGRLMALEMLSRVQDPETGALCSPDIFFSETPQSEQFRILCWQLDVLSLLVKWSRIRDVPFSLNINRGQALSLLGDPYISGRVQTLAPLLRLEISERFIDKDTHPENDPVLQGVRGLTTLWLDDFGAGATGLSWLMSGFFDVVKIDRQLFRELVLLPEGVCFLNAFSSLARALNTRITAEGVENRTLMAKALSAGVDSCQGWLWPEVSFTELETLPTFLADHEAESWE</sequence>
<dbReference type="InterPro" id="IPR035919">
    <property type="entry name" value="EAL_sf"/>
</dbReference>